<dbReference type="AlphaFoldDB" id="A0A2M7Q6G8"/>
<proteinExistence type="predicted"/>
<reference evidence="2" key="1">
    <citation type="submission" date="2017-09" db="EMBL/GenBank/DDBJ databases">
        <title>Depth-based differentiation of microbial function through sediment-hosted aquifers and enrichment of novel symbionts in the deep terrestrial subsurface.</title>
        <authorList>
            <person name="Probst A.J."/>
            <person name="Ladd B."/>
            <person name="Jarett J.K."/>
            <person name="Geller-Mcgrath D.E."/>
            <person name="Sieber C.M.K."/>
            <person name="Emerson J.B."/>
            <person name="Anantharaman K."/>
            <person name="Thomas B.C."/>
            <person name="Malmstrom R."/>
            <person name="Stieglmeier M."/>
            <person name="Klingl A."/>
            <person name="Woyke T."/>
            <person name="Ryan C.M."/>
            <person name="Banfield J.F."/>
        </authorList>
    </citation>
    <scope>NUCLEOTIDE SEQUENCE [LARGE SCALE GENOMIC DNA]</scope>
</reference>
<dbReference type="Proteomes" id="UP000230732">
    <property type="component" value="Unassembled WGS sequence"/>
</dbReference>
<evidence type="ECO:0000313" key="1">
    <source>
        <dbReference type="EMBL" id="PIY58670.1"/>
    </source>
</evidence>
<accession>A0A2M7Q6G8</accession>
<sequence>MLQLKQLLDRFKNLSNNEKTKKQIIINILNKNKLPIKIEQISISKNTIFIKTQPIIKTEIVLRKEKILKEIKETHGLESITILQ</sequence>
<evidence type="ECO:0000313" key="2">
    <source>
        <dbReference type="Proteomes" id="UP000230732"/>
    </source>
</evidence>
<comment type="caution">
    <text evidence="1">The sequence shown here is derived from an EMBL/GenBank/DDBJ whole genome shotgun (WGS) entry which is preliminary data.</text>
</comment>
<gene>
    <name evidence="1" type="ORF">COY98_00775</name>
</gene>
<evidence type="ECO:0008006" key="3">
    <source>
        <dbReference type="Google" id="ProtNLM"/>
    </source>
</evidence>
<protein>
    <recommendedName>
        <fullName evidence="3">DUF721 domain-containing protein</fullName>
    </recommendedName>
</protein>
<dbReference type="EMBL" id="PFKX01000023">
    <property type="protein sequence ID" value="PIY58670.1"/>
    <property type="molecule type" value="Genomic_DNA"/>
</dbReference>
<organism evidence="1 2">
    <name type="scientific">Candidatus Yonathbacteria bacterium CG_4_10_14_0_8_um_filter_43_17</name>
    <dbReference type="NCBI Taxonomy" id="1975099"/>
    <lineage>
        <taxon>Bacteria</taxon>
        <taxon>Candidatus Yonathiibacteriota</taxon>
    </lineage>
</organism>
<name>A0A2M7Q6G8_9BACT</name>